<dbReference type="RefSeq" id="XP_028866888.1">
    <property type="nucleotide sequence ID" value="XM_029011055.1"/>
</dbReference>
<dbReference type="GO" id="GO:0008168">
    <property type="term" value="F:methyltransferase activity"/>
    <property type="evidence" value="ECO:0007669"/>
    <property type="project" value="UniProtKB-KW"/>
</dbReference>
<dbReference type="AlphaFoldDB" id="A0A2H6KCD0"/>
<keyword evidence="3" id="KW-1185">Reference proteome</keyword>
<organism evidence="2 3">
    <name type="scientific">Babesia ovata</name>
    <dbReference type="NCBI Taxonomy" id="189622"/>
    <lineage>
        <taxon>Eukaryota</taxon>
        <taxon>Sar</taxon>
        <taxon>Alveolata</taxon>
        <taxon>Apicomplexa</taxon>
        <taxon>Aconoidasida</taxon>
        <taxon>Piroplasmida</taxon>
        <taxon>Babesiidae</taxon>
        <taxon>Babesia</taxon>
    </lineage>
</organism>
<evidence type="ECO:0000313" key="3">
    <source>
        <dbReference type="Proteomes" id="UP000236319"/>
    </source>
</evidence>
<proteinExistence type="predicted"/>
<reference evidence="2 3" key="1">
    <citation type="journal article" date="2017" name="BMC Genomics">
        <title>Whole-genome assembly of Babesia ovata and comparative genomics between closely related pathogens.</title>
        <authorList>
            <person name="Yamagishi J."/>
            <person name="Asada M."/>
            <person name="Hakimi H."/>
            <person name="Tanaka T.Q."/>
            <person name="Sugimoto C."/>
            <person name="Kawazu S."/>
        </authorList>
    </citation>
    <scope>NUCLEOTIDE SEQUENCE [LARGE SCALE GENOMIC DNA]</scope>
    <source>
        <strain evidence="2 3">Miyake</strain>
    </source>
</reference>
<dbReference type="Proteomes" id="UP000236319">
    <property type="component" value="Unassembled WGS sequence"/>
</dbReference>
<evidence type="ECO:0000313" key="2">
    <source>
        <dbReference type="EMBL" id="GBE60645.1"/>
    </source>
</evidence>
<accession>A0A2H6KCD0</accession>
<keyword evidence="2" id="KW-0489">Methyltransferase</keyword>
<protein>
    <submittedName>
        <fullName evidence="2">-L-isoaspartate(D-aspartate) O-methyltransferase, putative</fullName>
    </submittedName>
</protein>
<keyword evidence="2" id="KW-0808">Transferase</keyword>
<evidence type="ECO:0000256" key="1">
    <source>
        <dbReference type="SAM" id="MobiDB-lite"/>
    </source>
</evidence>
<comment type="caution">
    <text evidence="2">The sequence shown here is derived from an EMBL/GenBank/DDBJ whole genome shotgun (WGS) entry which is preliminary data.</text>
</comment>
<sequence length="134" mass="14682">MDRPYKLTLFGHVGTRDGDLKCDYVTNTNIVRVVDVDFHSQFYLGEELAERVHVGKLDVGHADQTFLRLHRGPNVFTDGLTAAFAALDVANTVVGEVRNLVVSIPPSRKALDQTTPEFDNGLAGHHPTATKGNI</sequence>
<dbReference type="GeneID" id="39874415"/>
<dbReference type="GO" id="GO:0032259">
    <property type="term" value="P:methylation"/>
    <property type="evidence" value="ECO:0007669"/>
    <property type="project" value="UniProtKB-KW"/>
</dbReference>
<dbReference type="EMBL" id="BDSA01000002">
    <property type="protein sequence ID" value="GBE60645.1"/>
    <property type="molecule type" value="Genomic_DNA"/>
</dbReference>
<gene>
    <name evidence="2" type="ORF">BOVATA_021380</name>
</gene>
<dbReference type="VEuPathDB" id="PiroplasmaDB:BOVATA_021380"/>
<feature type="region of interest" description="Disordered" evidence="1">
    <location>
        <begin position="112"/>
        <end position="134"/>
    </location>
</feature>
<name>A0A2H6KCD0_9APIC</name>